<name>A0A022Q5S8_ERYGU</name>
<accession>A0A022Q5S8</accession>
<dbReference type="EMBL" id="KI632217">
    <property type="protein sequence ID" value="EYU21885.1"/>
    <property type="molecule type" value="Genomic_DNA"/>
</dbReference>
<evidence type="ECO:0000313" key="3">
    <source>
        <dbReference type="Proteomes" id="UP000030748"/>
    </source>
</evidence>
<dbReference type="eggNOG" id="ENOG502SBSH">
    <property type="taxonomic scope" value="Eukaryota"/>
</dbReference>
<evidence type="ECO:0000256" key="1">
    <source>
        <dbReference type="SAM" id="MobiDB-lite"/>
    </source>
</evidence>
<feature type="region of interest" description="Disordered" evidence="1">
    <location>
        <begin position="43"/>
        <end position="62"/>
    </location>
</feature>
<sequence>MPFTNWKNTRSKSVRLGQNYMQTEHEHSSNYKWLMFWRRTKRGKKNKSSDNSPLAAMQKTYDPQTYLQNFDEGSGRIEPDNLYRSFSARYANHSVLLNHRKENDRWIEQ</sequence>
<keyword evidence="3" id="KW-1185">Reference proteome</keyword>
<protein>
    <submittedName>
        <fullName evidence="2">Uncharacterized protein</fullName>
    </submittedName>
</protein>
<organism evidence="2 3">
    <name type="scientific">Erythranthe guttata</name>
    <name type="common">Yellow monkey flower</name>
    <name type="synonym">Mimulus guttatus</name>
    <dbReference type="NCBI Taxonomy" id="4155"/>
    <lineage>
        <taxon>Eukaryota</taxon>
        <taxon>Viridiplantae</taxon>
        <taxon>Streptophyta</taxon>
        <taxon>Embryophyta</taxon>
        <taxon>Tracheophyta</taxon>
        <taxon>Spermatophyta</taxon>
        <taxon>Magnoliopsida</taxon>
        <taxon>eudicotyledons</taxon>
        <taxon>Gunneridae</taxon>
        <taxon>Pentapetalae</taxon>
        <taxon>asterids</taxon>
        <taxon>lamiids</taxon>
        <taxon>Lamiales</taxon>
        <taxon>Phrymaceae</taxon>
        <taxon>Erythranthe</taxon>
    </lineage>
</organism>
<dbReference type="AlphaFoldDB" id="A0A022Q5S8"/>
<proteinExistence type="predicted"/>
<evidence type="ECO:0000313" key="2">
    <source>
        <dbReference type="EMBL" id="EYU21885.1"/>
    </source>
</evidence>
<gene>
    <name evidence="2" type="ORF">MIMGU_mgv1a020964mg</name>
</gene>
<reference evidence="2 3" key="1">
    <citation type="journal article" date="2013" name="Proc. Natl. Acad. Sci. U.S.A.">
        <title>Fine-scale variation in meiotic recombination in Mimulus inferred from population shotgun sequencing.</title>
        <authorList>
            <person name="Hellsten U."/>
            <person name="Wright K.M."/>
            <person name="Jenkins J."/>
            <person name="Shu S."/>
            <person name="Yuan Y."/>
            <person name="Wessler S.R."/>
            <person name="Schmutz J."/>
            <person name="Willis J.H."/>
            <person name="Rokhsar D.S."/>
        </authorList>
    </citation>
    <scope>NUCLEOTIDE SEQUENCE [LARGE SCALE GENOMIC DNA]</scope>
    <source>
        <strain evidence="3">cv. DUN x IM62</strain>
    </source>
</reference>
<dbReference type="Proteomes" id="UP000030748">
    <property type="component" value="Unassembled WGS sequence"/>
</dbReference>
<dbReference type="PANTHER" id="PTHR33168">
    <property type="entry name" value="STRESS INDUCED PROTEIN-RELATED"/>
    <property type="match status" value="1"/>
</dbReference>